<accession>A0A2P2N7E9</accession>
<evidence type="ECO:0000313" key="2">
    <source>
        <dbReference type="EMBL" id="MBX38326.1"/>
    </source>
</evidence>
<organism evidence="2">
    <name type="scientific">Rhizophora mucronata</name>
    <name type="common">Asiatic mangrove</name>
    <dbReference type="NCBI Taxonomy" id="61149"/>
    <lineage>
        <taxon>Eukaryota</taxon>
        <taxon>Viridiplantae</taxon>
        <taxon>Streptophyta</taxon>
        <taxon>Embryophyta</taxon>
        <taxon>Tracheophyta</taxon>
        <taxon>Spermatophyta</taxon>
        <taxon>Magnoliopsida</taxon>
        <taxon>eudicotyledons</taxon>
        <taxon>Gunneridae</taxon>
        <taxon>Pentapetalae</taxon>
        <taxon>rosids</taxon>
        <taxon>fabids</taxon>
        <taxon>Malpighiales</taxon>
        <taxon>Rhizophoraceae</taxon>
        <taxon>Rhizophora</taxon>
    </lineage>
</organism>
<feature type="region of interest" description="Disordered" evidence="1">
    <location>
        <begin position="45"/>
        <end position="72"/>
    </location>
</feature>
<name>A0A2P2N7E9_RHIMU</name>
<dbReference type="AlphaFoldDB" id="A0A2P2N7E9"/>
<feature type="compositionally biased region" description="Basic residues" evidence="1">
    <location>
        <begin position="61"/>
        <end position="72"/>
    </location>
</feature>
<sequence>MHSALEHLLGRFLDNSISSRVRLVTEERSGELEWPSERVCGTSVHAGRAAADQVITDRRESRRRKGTVKART</sequence>
<evidence type="ECO:0000256" key="1">
    <source>
        <dbReference type="SAM" id="MobiDB-lite"/>
    </source>
</evidence>
<proteinExistence type="predicted"/>
<protein>
    <submittedName>
        <fullName evidence="2">Uncharacterized protein</fullName>
    </submittedName>
</protein>
<dbReference type="EMBL" id="GGEC01057842">
    <property type="protein sequence ID" value="MBX38326.1"/>
    <property type="molecule type" value="Transcribed_RNA"/>
</dbReference>
<reference evidence="2" key="1">
    <citation type="submission" date="2018-02" db="EMBL/GenBank/DDBJ databases">
        <title>Rhizophora mucronata_Transcriptome.</title>
        <authorList>
            <person name="Meera S.P."/>
            <person name="Sreeshan A."/>
            <person name="Augustine A."/>
        </authorList>
    </citation>
    <scope>NUCLEOTIDE SEQUENCE</scope>
    <source>
        <tissue evidence="2">Leaf</tissue>
    </source>
</reference>